<dbReference type="EMBL" id="RKHY01000001">
    <property type="protein sequence ID" value="ROS42182.1"/>
    <property type="molecule type" value="Genomic_DNA"/>
</dbReference>
<dbReference type="Gene3D" id="1.10.1220.10">
    <property type="entry name" value="Met repressor-like"/>
    <property type="match status" value="1"/>
</dbReference>
<sequence>MRQMITRLDDDLHARVKAKAEAEGRSVNEFVTEILKAAVDRPESRRERKQRLLADGKLVAFAPDGPVPTRAQLDEALRGSGTSVSEALDWTRGEW</sequence>
<dbReference type="Proteomes" id="UP000274843">
    <property type="component" value="Unassembled WGS sequence"/>
</dbReference>
<dbReference type="GO" id="GO:0006355">
    <property type="term" value="P:regulation of DNA-templated transcription"/>
    <property type="evidence" value="ECO:0007669"/>
    <property type="project" value="InterPro"/>
</dbReference>
<evidence type="ECO:0000259" key="1">
    <source>
        <dbReference type="Pfam" id="PF22513"/>
    </source>
</evidence>
<dbReference type="InterPro" id="IPR013321">
    <property type="entry name" value="Arc_rbn_hlx_hlx"/>
</dbReference>
<feature type="domain" description="Antitoxin FitA-like ribbon-helix-helix" evidence="1">
    <location>
        <begin position="7"/>
        <end position="39"/>
    </location>
</feature>
<reference evidence="2 3" key="1">
    <citation type="submission" date="2018-11" db="EMBL/GenBank/DDBJ databases">
        <title>Sequencing the genomes of 1000 actinobacteria strains.</title>
        <authorList>
            <person name="Klenk H.-P."/>
        </authorList>
    </citation>
    <scope>NUCLEOTIDE SEQUENCE [LARGE SCALE GENOMIC DNA]</scope>
    <source>
        <strain evidence="2 3">DSM 44348</strain>
    </source>
</reference>
<dbReference type="InterPro" id="IPR010985">
    <property type="entry name" value="Ribbon_hlx_hlx"/>
</dbReference>
<proteinExistence type="predicted"/>
<protein>
    <submittedName>
        <fullName evidence="2">HicB-like protein involved in pilus formation</fullName>
    </submittedName>
</protein>
<name>A0A3N2GZW5_9PSEU</name>
<keyword evidence="3" id="KW-1185">Reference proteome</keyword>
<evidence type="ECO:0000313" key="2">
    <source>
        <dbReference type="EMBL" id="ROS42182.1"/>
    </source>
</evidence>
<accession>A0A3N2GZW5</accession>
<dbReference type="AlphaFoldDB" id="A0A3N2GZW5"/>
<comment type="caution">
    <text evidence="2">The sequence shown here is derived from an EMBL/GenBank/DDBJ whole genome shotgun (WGS) entry which is preliminary data.</text>
</comment>
<dbReference type="Pfam" id="PF22513">
    <property type="entry name" value="FitA-like_RHH"/>
    <property type="match status" value="1"/>
</dbReference>
<gene>
    <name evidence="2" type="ORF">EDD35_4566</name>
</gene>
<evidence type="ECO:0000313" key="3">
    <source>
        <dbReference type="Proteomes" id="UP000274843"/>
    </source>
</evidence>
<dbReference type="SUPFAM" id="SSF47598">
    <property type="entry name" value="Ribbon-helix-helix"/>
    <property type="match status" value="1"/>
</dbReference>
<organism evidence="2 3">
    <name type="scientific">Amycolatopsis thermoflava</name>
    <dbReference type="NCBI Taxonomy" id="84480"/>
    <lineage>
        <taxon>Bacteria</taxon>
        <taxon>Bacillati</taxon>
        <taxon>Actinomycetota</taxon>
        <taxon>Actinomycetes</taxon>
        <taxon>Pseudonocardiales</taxon>
        <taxon>Pseudonocardiaceae</taxon>
        <taxon>Amycolatopsis</taxon>
        <taxon>Amycolatopsis methanolica group</taxon>
    </lineage>
</organism>
<dbReference type="InterPro" id="IPR053853">
    <property type="entry name" value="FitA-like_RHH"/>
</dbReference>